<protein>
    <submittedName>
        <fullName evidence="1">Uncharacterized protein</fullName>
    </submittedName>
</protein>
<evidence type="ECO:0000313" key="2">
    <source>
        <dbReference type="Proteomes" id="UP000712600"/>
    </source>
</evidence>
<reference evidence="1" key="1">
    <citation type="submission" date="2019-12" db="EMBL/GenBank/DDBJ databases">
        <title>Genome sequencing and annotation of Brassica cretica.</title>
        <authorList>
            <person name="Studholme D.J."/>
            <person name="Sarris P."/>
        </authorList>
    </citation>
    <scope>NUCLEOTIDE SEQUENCE</scope>
    <source>
        <strain evidence="1">PFS-109/04</strain>
        <tissue evidence="1">Leaf</tissue>
    </source>
</reference>
<name>A0A8S9NYB9_BRACR</name>
<organism evidence="1 2">
    <name type="scientific">Brassica cretica</name>
    <name type="common">Mustard</name>
    <dbReference type="NCBI Taxonomy" id="69181"/>
    <lineage>
        <taxon>Eukaryota</taxon>
        <taxon>Viridiplantae</taxon>
        <taxon>Streptophyta</taxon>
        <taxon>Embryophyta</taxon>
        <taxon>Tracheophyta</taxon>
        <taxon>Spermatophyta</taxon>
        <taxon>Magnoliopsida</taxon>
        <taxon>eudicotyledons</taxon>
        <taxon>Gunneridae</taxon>
        <taxon>Pentapetalae</taxon>
        <taxon>rosids</taxon>
        <taxon>malvids</taxon>
        <taxon>Brassicales</taxon>
        <taxon>Brassicaceae</taxon>
        <taxon>Brassiceae</taxon>
        <taxon>Brassica</taxon>
    </lineage>
</organism>
<gene>
    <name evidence="1" type="ORF">F2Q69_00003274</name>
</gene>
<sequence>MDSSCWTCVSLNKNRRWRWREDGIWLAGLKSLSSWIGGCISGTDGFGATGASGAGVTEADGLLPSAGVSSGLILNS</sequence>
<dbReference type="Proteomes" id="UP000712600">
    <property type="component" value="Unassembled WGS sequence"/>
</dbReference>
<dbReference type="EMBL" id="QGKX02001521">
    <property type="protein sequence ID" value="KAF3508726.1"/>
    <property type="molecule type" value="Genomic_DNA"/>
</dbReference>
<dbReference type="AlphaFoldDB" id="A0A8S9NYB9"/>
<comment type="caution">
    <text evidence="1">The sequence shown here is derived from an EMBL/GenBank/DDBJ whole genome shotgun (WGS) entry which is preliminary data.</text>
</comment>
<proteinExistence type="predicted"/>
<accession>A0A8S9NYB9</accession>
<evidence type="ECO:0000313" key="1">
    <source>
        <dbReference type="EMBL" id="KAF3508726.1"/>
    </source>
</evidence>